<organism evidence="2">
    <name type="scientific">Brassica cretica</name>
    <name type="common">Mustard</name>
    <dbReference type="NCBI Taxonomy" id="69181"/>
    <lineage>
        <taxon>Eukaryota</taxon>
        <taxon>Viridiplantae</taxon>
        <taxon>Streptophyta</taxon>
        <taxon>Embryophyta</taxon>
        <taxon>Tracheophyta</taxon>
        <taxon>Spermatophyta</taxon>
        <taxon>Magnoliopsida</taxon>
        <taxon>eudicotyledons</taxon>
        <taxon>Gunneridae</taxon>
        <taxon>Pentapetalae</taxon>
        <taxon>rosids</taxon>
        <taxon>malvids</taxon>
        <taxon>Brassicales</taxon>
        <taxon>Brassicaceae</taxon>
        <taxon>Brassiceae</taxon>
        <taxon>Brassica</taxon>
    </lineage>
</organism>
<accession>A0A8S9L6N7</accession>
<feature type="region of interest" description="Disordered" evidence="1">
    <location>
        <begin position="1"/>
        <end position="108"/>
    </location>
</feature>
<feature type="compositionally biased region" description="Basic and acidic residues" evidence="1">
    <location>
        <begin position="81"/>
        <end position="93"/>
    </location>
</feature>
<feature type="compositionally biased region" description="Low complexity" evidence="1">
    <location>
        <begin position="1"/>
        <end position="11"/>
    </location>
</feature>
<proteinExistence type="predicted"/>
<protein>
    <submittedName>
        <fullName evidence="2">Uncharacterized protein</fullName>
    </submittedName>
</protein>
<sequence>MPDRNTGGSTRLPPPPPPSGSGAGTNIPSGGRTSASVFQARVSTPSTDEYQRTDADPAALRTNLARSLRTNERPISPASWEDDRARSHQEPARRVHAQHYQEQQGNSTAILPRSRKFGTFDPQGSTLLIDRQHHLCDARFCSTTIDPDTSSVDR</sequence>
<dbReference type="EMBL" id="QGKY02000094">
    <property type="protein sequence ID" value="KAF2601587.1"/>
    <property type="molecule type" value="Genomic_DNA"/>
</dbReference>
<dbReference type="AlphaFoldDB" id="A0A8S9L6N7"/>
<comment type="caution">
    <text evidence="2">The sequence shown here is derived from an EMBL/GenBank/DDBJ whole genome shotgun (WGS) entry which is preliminary data.</text>
</comment>
<gene>
    <name evidence="2" type="ORF">F2Q70_00025903</name>
</gene>
<evidence type="ECO:0000256" key="1">
    <source>
        <dbReference type="SAM" id="MobiDB-lite"/>
    </source>
</evidence>
<evidence type="ECO:0000313" key="2">
    <source>
        <dbReference type="EMBL" id="KAF2601587.1"/>
    </source>
</evidence>
<feature type="compositionally biased region" description="Polar residues" evidence="1">
    <location>
        <begin position="26"/>
        <end position="48"/>
    </location>
</feature>
<name>A0A8S9L6N7_BRACR</name>
<reference evidence="2" key="1">
    <citation type="submission" date="2019-12" db="EMBL/GenBank/DDBJ databases">
        <title>Genome sequencing and annotation of Brassica cretica.</title>
        <authorList>
            <person name="Studholme D.J."/>
            <person name="Sarris P.F."/>
        </authorList>
    </citation>
    <scope>NUCLEOTIDE SEQUENCE</scope>
    <source>
        <strain evidence="2">PFS-102/07</strain>
        <tissue evidence="2">Leaf</tissue>
    </source>
</reference>